<dbReference type="InterPro" id="IPR004420">
    <property type="entry name" value="Pept_A31_hyd_mat_HycI"/>
</dbReference>
<gene>
    <name evidence="2" type="ordered locus">Ccur_01030</name>
</gene>
<dbReference type="GO" id="GO:0016485">
    <property type="term" value="P:protein processing"/>
    <property type="evidence" value="ECO:0007669"/>
    <property type="project" value="TreeGrafter"/>
</dbReference>
<sequence>MSVDEQHVNSSTTEKAADEKPRNIVFTAGSVLRGDDAAGPLLAKILDEDPADGWEVIDGGQTPEDDLGYIRDRAPERILFVDASKMGLLPGMVRQLSAEDVAESFLITTHSLPISFLLKRLYEVCNDVTFLGIQVASTEFFDPVTPEVRHAVEDIARRVRQGADFSDYEHIQ</sequence>
<dbReference type="OrthoDB" id="1723372at2"/>
<dbReference type="NCBIfam" id="TIGR00072">
    <property type="entry name" value="hydrog_prot"/>
    <property type="match status" value="1"/>
</dbReference>
<dbReference type="HOGENOM" id="CLU_099037_4_0_11"/>
<name>C7MLN0_CRYCD</name>
<reference evidence="2 3" key="1">
    <citation type="journal article" date="2009" name="Stand. Genomic Sci.">
        <title>Complete genome sequence of Cryptobacterium curtum type strain (12-3).</title>
        <authorList>
            <person name="Mavrommatis K."/>
            <person name="Pukall R."/>
            <person name="Rohde C."/>
            <person name="Chen F."/>
            <person name="Sims D."/>
            <person name="Brettin T."/>
            <person name="Kuske C."/>
            <person name="Detter J.C."/>
            <person name="Han C."/>
            <person name="Lapidus A."/>
            <person name="Copeland A."/>
            <person name="Glavina Del Rio T."/>
            <person name="Nolan M."/>
            <person name="Lucas S."/>
            <person name="Tice H."/>
            <person name="Cheng J.F."/>
            <person name="Bruce D."/>
            <person name="Goodwin L."/>
            <person name="Pitluck S."/>
            <person name="Ovchinnikova G."/>
            <person name="Pati A."/>
            <person name="Ivanova N."/>
            <person name="Chen A."/>
            <person name="Palaniappan K."/>
            <person name="Chain P."/>
            <person name="D'haeseleer P."/>
            <person name="Goker M."/>
            <person name="Bristow J."/>
            <person name="Eisen J.A."/>
            <person name="Markowitz V."/>
            <person name="Hugenholtz P."/>
            <person name="Rohde M."/>
            <person name="Klenk H.P."/>
            <person name="Kyrpides N.C."/>
        </authorList>
    </citation>
    <scope>NUCLEOTIDE SEQUENCE [LARGE SCALE GENOMIC DNA]</scope>
    <source>
        <strain evidence="3">ATCC 700683 / DSM 15641 / 12-3</strain>
    </source>
</reference>
<proteinExistence type="predicted"/>
<keyword evidence="3" id="KW-1185">Reference proteome</keyword>
<dbReference type="InterPro" id="IPR023430">
    <property type="entry name" value="Pept_HybD-like_dom_sf"/>
</dbReference>
<organism evidence="2 3">
    <name type="scientific">Cryptobacterium curtum (strain ATCC 700683 / DSM 15641 / CCUG 43107 / 12-3)</name>
    <dbReference type="NCBI Taxonomy" id="469378"/>
    <lineage>
        <taxon>Bacteria</taxon>
        <taxon>Bacillati</taxon>
        <taxon>Actinomycetota</taxon>
        <taxon>Coriobacteriia</taxon>
        <taxon>Eggerthellales</taxon>
        <taxon>Eggerthellaceae</taxon>
        <taxon>Cryptobacterium</taxon>
    </lineage>
</organism>
<dbReference type="EMBL" id="CP001682">
    <property type="protein sequence ID" value="ACU93836.1"/>
    <property type="molecule type" value="Genomic_DNA"/>
</dbReference>
<dbReference type="MEROPS" id="A31.003"/>
<dbReference type="Gene3D" id="3.40.50.1450">
    <property type="entry name" value="HybD-like"/>
    <property type="match status" value="1"/>
</dbReference>
<accession>C7MLN0</accession>
<dbReference type="SUPFAM" id="SSF53163">
    <property type="entry name" value="HybD-like"/>
    <property type="match status" value="1"/>
</dbReference>
<dbReference type="AlphaFoldDB" id="C7MLN0"/>
<dbReference type="eggNOG" id="COG0680">
    <property type="taxonomic scope" value="Bacteria"/>
</dbReference>
<dbReference type="Proteomes" id="UP000000954">
    <property type="component" value="Chromosome"/>
</dbReference>
<dbReference type="PRINTS" id="PR00446">
    <property type="entry name" value="HYDRGNUPTAKE"/>
</dbReference>
<dbReference type="InterPro" id="IPR000671">
    <property type="entry name" value="Peptidase_A31"/>
</dbReference>
<dbReference type="STRING" id="469378.Ccur_01030"/>
<dbReference type="KEGG" id="ccu:Ccur_01030"/>
<dbReference type="Pfam" id="PF01750">
    <property type="entry name" value="HycI"/>
    <property type="match status" value="1"/>
</dbReference>
<keyword evidence="2" id="KW-0645">Protease</keyword>
<evidence type="ECO:0000313" key="3">
    <source>
        <dbReference type="Proteomes" id="UP000000954"/>
    </source>
</evidence>
<dbReference type="PANTHER" id="PTHR30302">
    <property type="entry name" value="HYDROGENASE 1 MATURATION PROTEASE"/>
    <property type="match status" value="1"/>
</dbReference>
<dbReference type="RefSeq" id="WP_012802525.1">
    <property type="nucleotide sequence ID" value="NC_013170.1"/>
</dbReference>
<keyword evidence="2" id="KW-0378">Hydrolase</keyword>
<evidence type="ECO:0000313" key="2">
    <source>
        <dbReference type="EMBL" id="ACU93836.1"/>
    </source>
</evidence>
<dbReference type="GO" id="GO:0004175">
    <property type="term" value="F:endopeptidase activity"/>
    <property type="evidence" value="ECO:0007669"/>
    <property type="project" value="TreeGrafter"/>
</dbReference>
<dbReference type="CDD" id="cd06067">
    <property type="entry name" value="H2MP_MemB-H2evol"/>
    <property type="match status" value="1"/>
</dbReference>
<dbReference type="GO" id="GO:0008047">
    <property type="term" value="F:enzyme activator activity"/>
    <property type="evidence" value="ECO:0007669"/>
    <property type="project" value="InterPro"/>
</dbReference>
<dbReference type="PANTHER" id="PTHR30302:SF4">
    <property type="entry name" value="HYDROGENASE 3 MATURATION PROTEASE"/>
    <property type="match status" value="1"/>
</dbReference>
<protein>
    <submittedName>
        <fullName evidence="2">Hydrogenase maturation protease HycI</fullName>
    </submittedName>
</protein>
<evidence type="ECO:0000256" key="1">
    <source>
        <dbReference type="SAM" id="MobiDB-lite"/>
    </source>
</evidence>
<feature type="region of interest" description="Disordered" evidence="1">
    <location>
        <begin position="1"/>
        <end position="21"/>
    </location>
</feature>